<organism evidence="4 5">
    <name type="scientific">Polarella glacialis</name>
    <name type="common">Dinoflagellate</name>
    <dbReference type="NCBI Taxonomy" id="89957"/>
    <lineage>
        <taxon>Eukaryota</taxon>
        <taxon>Sar</taxon>
        <taxon>Alveolata</taxon>
        <taxon>Dinophyceae</taxon>
        <taxon>Suessiales</taxon>
        <taxon>Suessiaceae</taxon>
        <taxon>Polarella</taxon>
    </lineage>
</organism>
<name>A0A813L106_POLGL</name>
<dbReference type="InterPro" id="IPR029058">
    <property type="entry name" value="AB_hydrolase_fold"/>
</dbReference>
<evidence type="ECO:0000313" key="5">
    <source>
        <dbReference type="Proteomes" id="UP000626109"/>
    </source>
</evidence>
<dbReference type="AlphaFoldDB" id="A0A813L106"/>
<protein>
    <recommendedName>
        <fullName evidence="3">Serine hydrolase domain-containing protein</fullName>
    </recommendedName>
</protein>
<gene>
    <name evidence="4" type="ORF">PGLA2088_LOCUS40676</name>
</gene>
<dbReference type="SUPFAM" id="SSF53474">
    <property type="entry name" value="alpha/beta-Hydrolases"/>
    <property type="match status" value="1"/>
</dbReference>
<dbReference type="InterPro" id="IPR005645">
    <property type="entry name" value="FSH-like_dom"/>
</dbReference>
<sequence length="373" mass="40288">MRKSRAAIFSGPHFLAHLLWPGRCFIVTLCAMFQVWEVVGGAENGGIIAREGKELKSSQLPERLATGALLKGLSLEGDRLNFERLSGAGPDSGWVSIKLKDKVLCQMKEPSDASQSCAEDQASGWKPPACKGRKPRVLCLHGTGCNGKIFKTQLAKLLPKAKDTLELIFLDGRMNVDKGPAFETMQKFFPGEPNFMYDIVSLDSKGWRVYNDPKATLIWLQAQLKLHSPIDGVLGFSQGANFALMLLAQAAASDSGSALPLGFGVLLGINAPGFTEQLPDIFTGALLPMPILVVHGLQEGYGAGMEPLFEAAKEQGLKVDTKGEDMPAAHVMKLLGHGEAIAHKEGHVPLPRDKQQAEEITSRIVSFVLESCS</sequence>
<dbReference type="Pfam" id="PF03959">
    <property type="entry name" value="FSH1"/>
    <property type="match status" value="1"/>
</dbReference>
<evidence type="ECO:0000259" key="3">
    <source>
        <dbReference type="Pfam" id="PF03959"/>
    </source>
</evidence>
<dbReference type="GO" id="GO:0005737">
    <property type="term" value="C:cytoplasm"/>
    <property type="evidence" value="ECO:0007669"/>
    <property type="project" value="TreeGrafter"/>
</dbReference>
<dbReference type="PANTHER" id="PTHR48070:SF6">
    <property type="entry name" value="ESTERASE OVCA2"/>
    <property type="match status" value="1"/>
</dbReference>
<dbReference type="PANTHER" id="PTHR48070">
    <property type="entry name" value="ESTERASE OVCA2"/>
    <property type="match status" value="1"/>
</dbReference>
<dbReference type="EMBL" id="CAJNNW010033546">
    <property type="protein sequence ID" value="CAE8719473.1"/>
    <property type="molecule type" value="Genomic_DNA"/>
</dbReference>
<dbReference type="Gene3D" id="3.40.50.1820">
    <property type="entry name" value="alpha/beta hydrolase"/>
    <property type="match status" value="1"/>
</dbReference>
<evidence type="ECO:0000256" key="2">
    <source>
        <dbReference type="SAM" id="SignalP"/>
    </source>
</evidence>
<keyword evidence="1" id="KW-0378">Hydrolase</keyword>
<feature type="domain" description="Serine hydrolase" evidence="3">
    <location>
        <begin position="134"/>
        <end position="297"/>
    </location>
</feature>
<dbReference type="GO" id="GO:0005634">
    <property type="term" value="C:nucleus"/>
    <property type="evidence" value="ECO:0007669"/>
    <property type="project" value="TreeGrafter"/>
</dbReference>
<dbReference type="Proteomes" id="UP000626109">
    <property type="component" value="Unassembled WGS sequence"/>
</dbReference>
<feature type="chain" id="PRO_5032405343" description="Serine hydrolase domain-containing protein" evidence="2">
    <location>
        <begin position="42"/>
        <end position="373"/>
    </location>
</feature>
<reference evidence="4" key="1">
    <citation type="submission" date="2021-02" db="EMBL/GenBank/DDBJ databases">
        <authorList>
            <person name="Dougan E. K."/>
            <person name="Rhodes N."/>
            <person name="Thang M."/>
            <person name="Chan C."/>
        </authorList>
    </citation>
    <scope>NUCLEOTIDE SEQUENCE</scope>
</reference>
<evidence type="ECO:0000313" key="4">
    <source>
        <dbReference type="EMBL" id="CAE8719473.1"/>
    </source>
</evidence>
<keyword evidence="2" id="KW-0732">Signal</keyword>
<proteinExistence type="predicted"/>
<dbReference type="InterPro" id="IPR050593">
    <property type="entry name" value="LovG"/>
</dbReference>
<comment type="caution">
    <text evidence="4">The sequence shown here is derived from an EMBL/GenBank/DDBJ whole genome shotgun (WGS) entry which is preliminary data.</text>
</comment>
<evidence type="ECO:0000256" key="1">
    <source>
        <dbReference type="ARBA" id="ARBA00022801"/>
    </source>
</evidence>
<dbReference type="GO" id="GO:0016787">
    <property type="term" value="F:hydrolase activity"/>
    <property type="evidence" value="ECO:0007669"/>
    <property type="project" value="UniProtKB-KW"/>
</dbReference>
<accession>A0A813L106</accession>
<feature type="signal peptide" evidence="2">
    <location>
        <begin position="1"/>
        <end position="41"/>
    </location>
</feature>